<comment type="caution">
    <text evidence="2">The sequence shown here is derived from an EMBL/GenBank/DDBJ whole genome shotgun (WGS) entry which is preliminary data.</text>
</comment>
<evidence type="ECO:0000313" key="2">
    <source>
        <dbReference type="EMBL" id="TWF47635.1"/>
    </source>
</evidence>
<evidence type="ECO:0000256" key="1">
    <source>
        <dbReference type="SAM" id="Phobius"/>
    </source>
</evidence>
<feature type="transmembrane region" description="Helical" evidence="1">
    <location>
        <begin position="129"/>
        <end position="149"/>
    </location>
</feature>
<dbReference type="EMBL" id="VIWP01000011">
    <property type="protein sequence ID" value="TWF47635.1"/>
    <property type="molecule type" value="Genomic_DNA"/>
</dbReference>
<organism evidence="2 3">
    <name type="scientific">Neorhizobium alkalisoli</name>
    <dbReference type="NCBI Taxonomy" id="528178"/>
    <lineage>
        <taxon>Bacteria</taxon>
        <taxon>Pseudomonadati</taxon>
        <taxon>Pseudomonadota</taxon>
        <taxon>Alphaproteobacteria</taxon>
        <taxon>Hyphomicrobiales</taxon>
        <taxon>Rhizobiaceae</taxon>
        <taxon>Rhizobium/Agrobacterium group</taxon>
        <taxon>Neorhizobium</taxon>
    </lineage>
</organism>
<proteinExistence type="predicted"/>
<feature type="transmembrane region" description="Helical" evidence="1">
    <location>
        <begin position="42"/>
        <end position="64"/>
    </location>
</feature>
<dbReference type="Proteomes" id="UP000320653">
    <property type="component" value="Unassembled WGS sequence"/>
</dbReference>
<protein>
    <submittedName>
        <fullName evidence="2">Uncharacterized protein</fullName>
    </submittedName>
</protein>
<accession>A0A561QB98</accession>
<evidence type="ECO:0000313" key="3">
    <source>
        <dbReference type="Proteomes" id="UP000320653"/>
    </source>
</evidence>
<name>A0A561QB98_9HYPH</name>
<keyword evidence="1" id="KW-0812">Transmembrane</keyword>
<sequence>MAQSFARISNLLHGETVPNPRARAAENVALIILLNKPVYPFYVWYLTGEGVAASLFTLVALPFYLGVLFLVRRSALAARIGLVLVGTGDTLFETKLFGTGAGTELFFAACIMLVAVLFALKEVWWQRGLAATVFIVFIFSRACIGPPLWQWSGEGLAHLLNLNAFAVASLMAFIALRFAGITRDLERGQASTRWFPATRGR</sequence>
<gene>
    <name evidence="2" type="ORF">FHW37_111138</name>
</gene>
<keyword evidence="1" id="KW-0472">Membrane</keyword>
<keyword evidence="3" id="KW-1185">Reference proteome</keyword>
<reference evidence="2 3" key="1">
    <citation type="submission" date="2019-06" db="EMBL/GenBank/DDBJ databases">
        <title>Sorghum-associated microbial communities from plants grown in Nebraska, USA.</title>
        <authorList>
            <person name="Schachtman D."/>
        </authorList>
    </citation>
    <scope>NUCLEOTIDE SEQUENCE [LARGE SCALE GENOMIC DNA]</scope>
    <source>
        <strain evidence="2 3">1225</strain>
    </source>
</reference>
<dbReference type="AlphaFoldDB" id="A0A561QB98"/>
<feature type="transmembrane region" description="Helical" evidence="1">
    <location>
        <begin position="98"/>
        <end position="120"/>
    </location>
</feature>
<feature type="transmembrane region" description="Helical" evidence="1">
    <location>
        <begin position="155"/>
        <end position="179"/>
    </location>
</feature>
<dbReference type="RefSeq" id="WP_246690964.1">
    <property type="nucleotide sequence ID" value="NZ_VIWP01000011.1"/>
</dbReference>
<keyword evidence="1" id="KW-1133">Transmembrane helix</keyword>